<dbReference type="InterPro" id="IPR015590">
    <property type="entry name" value="Aldehyde_DH_dom"/>
</dbReference>
<dbReference type="InterPro" id="IPR016162">
    <property type="entry name" value="Ald_DH_N"/>
</dbReference>
<dbReference type="InterPro" id="IPR016161">
    <property type="entry name" value="Ald_DH/histidinol_DH"/>
</dbReference>
<dbReference type="InterPro" id="IPR029510">
    <property type="entry name" value="Ald_DH_CS_GLU"/>
</dbReference>
<dbReference type="InterPro" id="IPR016160">
    <property type="entry name" value="Ald_DH_CS_CYS"/>
</dbReference>
<feature type="domain" description="Aldehyde dehydrogenase" evidence="5">
    <location>
        <begin position="12"/>
        <end position="475"/>
    </location>
</feature>
<evidence type="ECO:0000256" key="1">
    <source>
        <dbReference type="ARBA" id="ARBA00009986"/>
    </source>
</evidence>
<accession>A0A143QMN6</accession>
<keyword evidence="2 4" id="KW-0560">Oxidoreductase</keyword>
<evidence type="ECO:0000313" key="6">
    <source>
        <dbReference type="EMBL" id="AMY24201.1"/>
    </source>
</evidence>
<dbReference type="FunFam" id="3.40.605.10:FF:000007">
    <property type="entry name" value="NAD/NADP-dependent betaine aldehyde dehydrogenase"/>
    <property type="match status" value="1"/>
</dbReference>
<proteinExistence type="inferred from homology"/>
<protein>
    <submittedName>
        <fullName evidence="6">Phenylacetaldehyde dehydrogenase</fullName>
        <ecNumber evidence="6">1.2.1.39</ecNumber>
    </submittedName>
</protein>
<dbReference type="RefSeq" id="WP_048319674.1">
    <property type="nucleotide sequence ID" value="NZ_CP015220.1"/>
</dbReference>
<sequence>MHNTQLLIANEWVDASDGRTGETVDPATNQVIGRFAEATISDVDAAVASARVGFESDAWQGMSPDARGQLLWRIADLLDRDAKEIAALETADQGQPTFMSVGVNLPLTAQVFRYYAGYATKIEGTVSPVSIPGNLSFQQRVPVGVCALITPWNFPLAIAAWKLAPALATGNAVILKPAEQTPLSTMKLVELCLEAGVPAGVVNLLTGGPEVGKSLVSHRGVDKVSFTGSTETGQHIVRASAGNLKRVSLELGGKAPSIIAADADIDAAVAGNLQGAVFNTGQACGAYTRFFVHSSRAEEFTSKIAAAADALPIGPGFDPSTVIGPLVSQEHLDRVHSYVESGRSQGAELVTGGSRVQGDLADGFFYKPTVFAGVRDDMTIAREEIFGPVLSVMAYDDEDEVIARANDTEYGLAAVVWTKALDSALTLPPKLRFGTVFVNQLPLLDPASPWGGFGMSGWGREFGSHSIDAYTEVKTTFINLA</sequence>
<dbReference type="PANTHER" id="PTHR11699">
    <property type="entry name" value="ALDEHYDE DEHYDROGENASE-RELATED"/>
    <property type="match status" value="1"/>
</dbReference>
<reference evidence="7" key="2">
    <citation type="submission" date="2016-04" db="EMBL/GenBank/DDBJ databases">
        <title>Complete Genome and Plasmid Sequences for Rhodococcus fascians D188 and Draft Sequences for Rhodococcus spp. Isolates PBTS 1 and PBTS 2.</title>
        <authorList>
            <person name="Stamer R."/>
            <person name="Vereecke D."/>
            <person name="Zhang Y."/>
            <person name="Schilkey F."/>
            <person name="Devitt N."/>
            <person name="Randall J."/>
        </authorList>
    </citation>
    <scope>NUCLEOTIDE SEQUENCE [LARGE SCALE GENOMIC DNA]</scope>
    <source>
        <strain evidence="7">PBTS2</strain>
    </source>
</reference>
<evidence type="ECO:0000313" key="7">
    <source>
        <dbReference type="Proteomes" id="UP000076038"/>
    </source>
</evidence>
<dbReference type="PROSITE" id="PS00070">
    <property type="entry name" value="ALDEHYDE_DEHYDR_CYS"/>
    <property type="match status" value="1"/>
</dbReference>
<comment type="similarity">
    <text evidence="1 4">Belongs to the aldehyde dehydrogenase family.</text>
</comment>
<dbReference type="EC" id="1.2.1.39" evidence="6"/>
<dbReference type="Gene3D" id="3.40.605.10">
    <property type="entry name" value="Aldehyde Dehydrogenase, Chain A, domain 1"/>
    <property type="match status" value="1"/>
</dbReference>
<evidence type="ECO:0000256" key="4">
    <source>
        <dbReference type="RuleBase" id="RU003345"/>
    </source>
</evidence>
<dbReference type="SUPFAM" id="SSF53720">
    <property type="entry name" value="ALDH-like"/>
    <property type="match status" value="1"/>
</dbReference>
<organism evidence="6 7">
    <name type="scientific">Rhodococcoides fascians</name>
    <name type="common">Rhodococcus fascians</name>
    <dbReference type="NCBI Taxonomy" id="1828"/>
    <lineage>
        <taxon>Bacteria</taxon>
        <taxon>Bacillati</taxon>
        <taxon>Actinomycetota</taxon>
        <taxon>Actinomycetes</taxon>
        <taxon>Mycobacteriales</taxon>
        <taxon>Nocardiaceae</taxon>
        <taxon>Rhodococcoides</taxon>
    </lineage>
</organism>
<gene>
    <name evidence="6" type="primary">styD_2</name>
    <name evidence="6" type="ORF">A3Q41_02910</name>
</gene>
<dbReference type="EMBL" id="CP015220">
    <property type="protein sequence ID" value="AMY24201.1"/>
    <property type="molecule type" value="Genomic_DNA"/>
</dbReference>
<dbReference type="Pfam" id="PF00171">
    <property type="entry name" value="Aldedh"/>
    <property type="match status" value="1"/>
</dbReference>
<dbReference type="OrthoDB" id="6882680at2"/>
<evidence type="ECO:0000256" key="3">
    <source>
        <dbReference type="PROSITE-ProRule" id="PRU10007"/>
    </source>
</evidence>
<dbReference type="Gene3D" id="3.40.309.10">
    <property type="entry name" value="Aldehyde Dehydrogenase, Chain A, domain 2"/>
    <property type="match status" value="1"/>
</dbReference>
<dbReference type="PATRIC" id="fig|1653479.3.peg.2945"/>
<evidence type="ECO:0000259" key="5">
    <source>
        <dbReference type="Pfam" id="PF00171"/>
    </source>
</evidence>
<evidence type="ECO:0000256" key="2">
    <source>
        <dbReference type="ARBA" id="ARBA00023002"/>
    </source>
</evidence>
<dbReference type="AlphaFoldDB" id="A0A143QMN6"/>
<name>A0A143QMN6_RHOFA</name>
<dbReference type="GO" id="GO:0008957">
    <property type="term" value="F:phenylacetaldehyde dehydrogenase (NAD+) activity"/>
    <property type="evidence" value="ECO:0007669"/>
    <property type="project" value="UniProtKB-EC"/>
</dbReference>
<keyword evidence="7" id="KW-1185">Reference proteome</keyword>
<reference evidence="6 7" key="1">
    <citation type="journal article" date="2016" name="Genome Announc.">
        <title>Complete Genome and Plasmid Sequences for Rhodococcus fascians D188 and Draft Sequences for Rhodococcus Isolates PBTS 1 and PBTS 2.</title>
        <authorList>
            <person name="Stamler R.A."/>
            <person name="Vereecke D."/>
            <person name="Zhang Y."/>
            <person name="Schilkey F."/>
            <person name="Devitt N."/>
            <person name="Randall J.J."/>
        </authorList>
    </citation>
    <scope>NUCLEOTIDE SEQUENCE [LARGE SCALE GENOMIC DNA]</scope>
    <source>
        <strain evidence="6 7">PBTS2</strain>
    </source>
</reference>
<feature type="active site" evidence="3">
    <location>
        <position position="250"/>
    </location>
</feature>
<dbReference type="PROSITE" id="PS00687">
    <property type="entry name" value="ALDEHYDE_DEHYDR_GLU"/>
    <property type="match status" value="1"/>
</dbReference>
<dbReference type="InterPro" id="IPR016163">
    <property type="entry name" value="Ald_DH_C"/>
</dbReference>
<dbReference type="Proteomes" id="UP000076038">
    <property type="component" value="Chromosome"/>
</dbReference>
<dbReference type="FunFam" id="3.40.309.10:FF:000009">
    <property type="entry name" value="Aldehyde dehydrogenase A"/>
    <property type="match status" value="1"/>
</dbReference>
<dbReference type="KEGG" id="rhs:A3Q41_02910"/>